<evidence type="ECO:0000256" key="2">
    <source>
        <dbReference type="ARBA" id="ARBA00005262"/>
    </source>
</evidence>
<evidence type="ECO:0000256" key="3">
    <source>
        <dbReference type="ARBA" id="ARBA00022475"/>
    </source>
</evidence>
<proteinExistence type="inferred from homology"/>
<sequence length="154" mass="15360">MGAGRRGMLELVGSMLKVGTIGFGGGAALIPVMEKELVGRGTLDERTFGTHTLIANITPGALPVKLGALAGAEAGGWLGSLQSALAVALPGAAATVGLLAGFTAIGAGAMRFVEFAAVGIAAFIIVLLGEFVAKVLRAGGRRLRVYLVVVTASS</sequence>
<feature type="transmembrane region" description="Helical" evidence="7">
    <location>
        <begin position="115"/>
        <end position="136"/>
    </location>
</feature>
<feature type="transmembrane region" description="Helical" evidence="7">
    <location>
        <begin position="84"/>
        <end position="109"/>
    </location>
</feature>
<feature type="transmembrane region" description="Helical" evidence="7">
    <location>
        <begin position="53"/>
        <end position="72"/>
    </location>
</feature>
<dbReference type="EMBL" id="BAABLV010000020">
    <property type="protein sequence ID" value="GAA4896985.1"/>
    <property type="molecule type" value="Genomic_DNA"/>
</dbReference>
<keyword evidence="5 7" id="KW-1133">Transmembrane helix</keyword>
<evidence type="ECO:0000313" key="8">
    <source>
        <dbReference type="EMBL" id="GAA4896985.1"/>
    </source>
</evidence>
<keyword evidence="9" id="KW-1185">Reference proteome</keyword>
<feature type="transmembrane region" description="Helical" evidence="7">
    <location>
        <begin position="12"/>
        <end position="33"/>
    </location>
</feature>
<dbReference type="Pfam" id="PF02417">
    <property type="entry name" value="Chromate_transp"/>
    <property type="match status" value="1"/>
</dbReference>
<dbReference type="InterPro" id="IPR052518">
    <property type="entry name" value="CHR_Transporter"/>
</dbReference>
<evidence type="ECO:0000256" key="6">
    <source>
        <dbReference type="ARBA" id="ARBA00023136"/>
    </source>
</evidence>
<keyword evidence="6 7" id="KW-0472">Membrane</keyword>
<comment type="caution">
    <text evidence="8">The sequence shown here is derived from an EMBL/GenBank/DDBJ whole genome shotgun (WGS) entry which is preliminary data.</text>
</comment>
<evidence type="ECO:0000313" key="9">
    <source>
        <dbReference type="Proteomes" id="UP001501521"/>
    </source>
</evidence>
<evidence type="ECO:0000256" key="1">
    <source>
        <dbReference type="ARBA" id="ARBA00004651"/>
    </source>
</evidence>
<gene>
    <name evidence="8" type="ORF">GCM10025789_13550</name>
</gene>
<comment type="subcellular location">
    <subcellularLocation>
        <location evidence="1">Cell membrane</location>
        <topology evidence="1">Multi-pass membrane protein</topology>
    </subcellularLocation>
</comment>
<evidence type="ECO:0008006" key="10">
    <source>
        <dbReference type="Google" id="ProtNLM"/>
    </source>
</evidence>
<dbReference type="PANTHER" id="PTHR43663:SF1">
    <property type="entry name" value="CHROMATE TRANSPORTER"/>
    <property type="match status" value="1"/>
</dbReference>
<dbReference type="InterPro" id="IPR003370">
    <property type="entry name" value="Chromate_transpt"/>
</dbReference>
<protein>
    <recommendedName>
        <fullName evidence="10">Chromate transporter</fullName>
    </recommendedName>
</protein>
<name>A0ABP9FB35_9ACTN</name>
<evidence type="ECO:0000256" key="7">
    <source>
        <dbReference type="SAM" id="Phobius"/>
    </source>
</evidence>
<keyword evidence="3" id="KW-1003">Cell membrane</keyword>
<organism evidence="8 9">
    <name type="scientific">Tessaracoccus lubricantis</name>
    <dbReference type="NCBI Taxonomy" id="545543"/>
    <lineage>
        <taxon>Bacteria</taxon>
        <taxon>Bacillati</taxon>
        <taxon>Actinomycetota</taxon>
        <taxon>Actinomycetes</taxon>
        <taxon>Propionibacteriales</taxon>
        <taxon>Propionibacteriaceae</taxon>
        <taxon>Tessaracoccus</taxon>
    </lineage>
</organism>
<reference evidence="9" key="1">
    <citation type="journal article" date="2019" name="Int. J. Syst. Evol. Microbiol.">
        <title>The Global Catalogue of Microorganisms (GCM) 10K type strain sequencing project: providing services to taxonomists for standard genome sequencing and annotation.</title>
        <authorList>
            <consortium name="The Broad Institute Genomics Platform"/>
            <consortium name="The Broad Institute Genome Sequencing Center for Infectious Disease"/>
            <person name="Wu L."/>
            <person name="Ma J."/>
        </authorList>
    </citation>
    <scope>NUCLEOTIDE SEQUENCE [LARGE SCALE GENOMIC DNA]</scope>
    <source>
        <strain evidence="9">JCM 19125</strain>
    </source>
</reference>
<dbReference type="Proteomes" id="UP001501521">
    <property type="component" value="Unassembled WGS sequence"/>
</dbReference>
<evidence type="ECO:0000256" key="5">
    <source>
        <dbReference type="ARBA" id="ARBA00022989"/>
    </source>
</evidence>
<keyword evidence="4 7" id="KW-0812">Transmembrane</keyword>
<evidence type="ECO:0000256" key="4">
    <source>
        <dbReference type="ARBA" id="ARBA00022692"/>
    </source>
</evidence>
<accession>A0ABP9FB35</accession>
<dbReference type="PANTHER" id="PTHR43663">
    <property type="entry name" value="CHROMATE TRANSPORT PROTEIN-RELATED"/>
    <property type="match status" value="1"/>
</dbReference>
<comment type="similarity">
    <text evidence="2">Belongs to the chromate ion transporter (CHR) (TC 2.A.51) family.</text>
</comment>